<dbReference type="PANTHER" id="PTHR47618:SF1">
    <property type="entry name" value="BIFUNCTIONAL OLIGORIBONUCLEASE AND PAP PHOSPHATASE NRNA"/>
    <property type="match status" value="1"/>
</dbReference>
<dbReference type="SUPFAM" id="SSF64182">
    <property type="entry name" value="DHH phosphoesterases"/>
    <property type="match status" value="1"/>
</dbReference>
<evidence type="ECO:0008006" key="5">
    <source>
        <dbReference type="Google" id="ProtNLM"/>
    </source>
</evidence>
<feature type="domain" description="DHHA1" evidence="2">
    <location>
        <begin position="237"/>
        <end position="339"/>
    </location>
</feature>
<protein>
    <recommendedName>
        <fullName evidence="5">DDH domain-containing protein</fullName>
    </recommendedName>
</protein>
<proteinExistence type="predicted"/>
<reference evidence="4" key="1">
    <citation type="submission" date="2017-09" db="EMBL/GenBank/DDBJ databases">
        <title>Depth-based differentiation of microbial function through sediment-hosted aquifers and enrichment of novel symbionts in the deep terrestrial subsurface.</title>
        <authorList>
            <person name="Probst A.J."/>
            <person name="Ladd B."/>
            <person name="Jarett J.K."/>
            <person name="Geller-Mcgrath D.E."/>
            <person name="Sieber C.M.K."/>
            <person name="Emerson J.B."/>
            <person name="Anantharaman K."/>
            <person name="Thomas B.C."/>
            <person name="Malmstrom R."/>
            <person name="Stieglmeier M."/>
            <person name="Klingl A."/>
            <person name="Woyke T."/>
            <person name="Ryan C.M."/>
            <person name="Banfield J.F."/>
        </authorList>
    </citation>
    <scope>NUCLEOTIDE SEQUENCE [LARGE SCALE GENOMIC DNA]</scope>
</reference>
<evidence type="ECO:0000313" key="4">
    <source>
        <dbReference type="Proteomes" id="UP000228920"/>
    </source>
</evidence>
<dbReference type="InterPro" id="IPR038763">
    <property type="entry name" value="DHH_sf"/>
</dbReference>
<evidence type="ECO:0000259" key="1">
    <source>
        <dbReference type="Pfam" id="PF01368"/>
    </source>
</evidence>
<dbReference type="AlphaFoldDB" id="A0A2M7TJ23"/>
<accession>A0A2M7TJ23</accession>
<comment type="caution">
    <text evidence="3">The sequence shown here is derived from an EMBL/GenBank/DDBJ whole genome shotgun (WGS) entry which is preliminary data.</text>
</comment>
<dbReference type="InterPro" id="IPR051319">
    <property type="entry name" value="Oligoribo/pAp-PDE_c-di-AMP_PDE"/>
</dbReference>
<gene>
    <name evidence="3" type="ORF">COY32_03320</name>
</gene>
<dbReference type="GO" id="GO:0003676">
    <property type="term" value="F:nucleic acid binding"/>
    <property type="evidence" value="ECO:0007669"/>
    <property type="project" value="InterPro"/>
</dbReference>
<dbReference type="Gene3D" id="3.10.310.30">
    <property type="match status" value="1"/>
</dbReference>
<dbReference type="Pfam" id="PF01368">
    <property type="entry name" value="DHH"/>
    <property type="match status" value="1"/>
</dbReference>
<name>A0A2M7TJ23_UNCKA</name>
<sequence>MSYIPSQNTPSQVFDALKRPKSPICMIDDRLDFDAFCSALTMRHMLLRDYNISLRLTYLSTIPEYFTKILLAYVDPTDIEVEKSPTEIDFSKHDVVLFLDSAEKLKPANFSKFEIPENIPTINIDHHMASNPCFGSLNIVRDVPSTCSLLYEIFSEAAIVIDKHMAQLLLLGILDDTQVFTISGVRPKDLETASDLLKTAGLEMFDIVRNLTWSVPIDLVKLNKIVYEHLTVDYEQKVAYSYVLLSDMKKQGVDPSFSTNLSPADELKRIDGIDVAFLIKEKSNEQGIYSISFRSRNPLYNVSDIASSFGGGGHSMASGGIMRGVESMDQAIENILGVISAYRLAHKAE</sequence>
<evidence type="ECO:0000259" key="2">
    <source>
        <dbReference type="Pfam" id="PF02272"/>
    </source>
</evidence>
<dbReference type="InterPro" id="IPR001667">
    <property type="entry name" value="DDH_dom"/>
</dbReference>
<organism evidence="3 4">
    <name type="scientific">candidate division WWE3 bacterium CG_4_10_14_0_2_um_filter_41_14</name>
    <dbReference type="NCBI Taxonomy" id="1975072"/>
    <lineage>
        <taxon>Bacteria</taxon>
        <taxon>Katanobacteria</taxon>
    </lineage>
</organism>
<dbReference type="Proteomes" id="UP000228920">
    <property type="component" value="Unassembled WGS sequence"/>
</dbReference>
<dbReference type="EMBL" id="PFNL01000099">
    <property type="protein sequence ID" value="PIZ46439.1"/>
    <property type="molecule type" value="Genomic_DNA"/>
</dbReference>
<dbReference type="Pfam" id="PF02272">
    <property type="entry name" value="DHHA1"/>
    <property type="match status" value="1"/>
</dbReference>
<dbReference type="InterPro" id="IPR003156">
    <property type="entry name" value="DHHA1_dom"/>
</dbReference>
<dbReference type="PANTHER" id="PTHR47618">
    <property type="entry name" value="BIFUNCTIONAL OLIGORIBONUCLEASE AND PAP PHOSPHATASE NRNA"/>
    <property type="match status" value="1"/>
</dbReference>
<dbReference type="Gene3D" id="3.90.1640.10">
    <property type="entry name" value="inorganic pyrophosphatase (n-terminal core)"/>
    <property type="match status" value="1"/>
</dbReference>
<evidence type="ECO:0000313" key="3">
    <source>
        <dbReference type="EMBL" id="PIZ46439.1"/>
    </source>
</evidence>
<feature type="domain" description="DDH" evidence="1">
    <location>
        <begin position="26"/>
        <end position="173"/>
    </location>
</feature>